<dbReference type="EMBL" id="QFNN01000022">
    <property type="protein sequence ID" value="PZO90722.1"/>
    <property type="molecule type" value="Genomic_DNA"/>
</dbReference>
<proteinExistence type="inferred from homology"/>
<dbReference type="PANTHER" id="PTHR30035:SF3">
    <property type="entry name" value="INTERMEMBRANE PHOSPHOLIPID TRANSPORT SYSTEM LIPOPROTEIN MLAA"/>
    <property type="match status" value="1"/>
</dbReference>
<evidence type="ECO:0000256" key="3">
    <source>
        <dbReference type="SAM" id="MobiDB-lite"/>
    </source>
</evidence>
<feature type="region of interest" description="Disordered" evidence="3">
    <location>
        <begin position="193"/>
        <end position="258"/>
    </location>
</feature>
<keyword evidence="2" id="KW-0732">Signal</keyword>
<sequence length="258" mass="27828">MFGVHMKLDKAIYRPLAMAHKTVIPKPARSGLRNFFTNLSEPLAFLNFLLQLKIGKAAETFARFGINSTLGIAGLFDIAKRDDFKLPHRENGFGNTLARYGVGPGPYIFLPFLGPSTLRDLAAEPADGAVLPVAIGKPFSRAEYQLATGILEGLDRRAEADPELKALFSGAVDPYATLRSAWLQNRAAQVAEIRAHRHKKKKKGDAEAAQQADPLADPLTDPATGLQGETPREPQDAPAVSATPVSPATPEPAPTPRF</sequence>
<reference evidence="4 5" key="1">
    <citation type="submission" date="2017-08" db="EMBL/GenBank/DDBJ databases">
        <title>Infants hospitalized years apart are colonized by the same room-sourced microbial strains.</title>
        <authorList>
            <person name="Brooks B."/>
            <person name="Olm M.R."/>
            <person name="Firek B.A."/>
            <person name="Baker R."/>
            <person name="Thomas B.C."/>
            <person name="Morowitz M.J."/>
            <person name="Banfield J.F."/>
        </authorList>
    </citation>
    <scope>NUCLEOTIDE SEQUENCE [LARGE SCALE GENOMIC DNA]</scope>
    <source>
        <strain evidence="4">S2_018_000_R2_101</strain>
    </source>
</reference>
<name>A0A2W5ABT6_9SPHN</name>
<accession>A0A2W5ABT6</accession>
<dbReference type="Proteomes" id="UP000249066">
    <property type="component" value="Unassembled WGS sequence"/>
</dbReference>
<evidence type="ECO:0000313" key="5">
    <source>
        <dbReference type="Proteomes" id="UP000249066"/>
    </source>
</evidence>
<dbReference type="Pfam" id="PF04333">
    <property type="entry name" value="MlaA"/>
    <property type="match status" value="1"/>
</dbReference>
<protein>
    <submittedName>
        <fullName evidence="4">ABC transporter</fullName>
    </submittedName>
</protein>
<dbReference type="GO" id="GO:0016020">
    <property type="term" value="C:membrane"/>
    <property type="evidence" value="ECO:0007669"/>
    <property type="project" value="InterPro"/>
</dbReference>
<dbReference type="PRINTS" id="PR01805">
    <property type="entry name" value="VACJLIPOPROT"/>
</dbReference>
<feature type="compositionally biased region" description="Low complexity" evidence="3">
    <location>
        <begin position="237"/>
        <end position="246"/>
    </location>
</feature>
<comment type="similarity">
    <text evidence="1">Belongs to the MlaA family.</text>
</comment>
<evidence type="ECO:0000256" key="1">
    <source>
        <dbReference type="ARBA" id="ARBA00010634"/>
    </source>
</evidence>
<dbReference type="PANTHER" id="PTHR30035">
    <property type="entry name" value="LIPOPROTEIN VACJ-RELATED"/>
    <property type="match status" value="1"/>
</dbReference>
<feature type="compositionally biased region" description="Pro residues" evidence="3">
    <location>
        <begin position="247"/>
        <end position="258"/>
    </location>
</feature>
<comment type="caution">
    <text evidence="4">The sequence shown here is derived from an EMBL/GenBank/DDBJ whole genome shotgun (WGS) entry which is preliminary data.</text>
</comment>
<evidence type="ECO:0000313" key="4">
    <source>
        <dbReference type="EMBL" id="PZO90722.1"/>
    </source>
</evidence>
<organism evidence="4 5">
    <name type="scientific">Sphingomonas sanxanigenens</name>
    <dbReference type="NCBI Taxonomy" id="397260"/>
    <lineage>
        <taxon>Bacteria</taxon>
        <taxon>Pseudomonadati</taxon>
        <taxon>Pseudomonadota</taxon>
        <taxon>Alphaproteobacteria</taxon>
        <taxon>Sphingomonadales</taxon>
        <taxon>Sphingomonadaceae</taxon>
        <taxon>Sphingomonas</taxon>
    </lineage>
</organism>
<dbReference type="GO" id="GO:0120010">
    <property type="term" value="P:intermembrane phospholipid transfer"/>
    <property type="evidence" value="ECO:0007669"/>
    <property type="project" value="TreeGrafter"/>
</dbReference>
<evidence type="ECO:0000256" key="2">
    <source>
        <dbReference type="ARBA" id="ARBA00022729"/>
    </source>
</evidence>
<dbReference type="AlphaFoldDB" id="A0A2W5ABT6"/>
<dbReference type="InterPro" id="IPR007428">
    <property type="entry name" value="MlaA"/>
</dbReference>
<gene>
    <name evidence="4" type="ORF">DI623_05900</name>
</gene>